<feature type="region of interest" description="Disordered" evidence="9">
    <location>
        <begin position="413"/>
        <end position="741"/>
    </location>
</feature>
<dbReference type="SUPFAM" id="SSF52113">
    <property type="entry name" value="BRCT domain"/>
    <property type="match status" value="1"/>
</dbReference>
<feature type="compositionally biased region" description="Low complexity" evidence="9">
    <location>
        <begin position="637"/>
        <end position="650"/>
    </location>
</feature>
<dbReference type="STRING" id="1284197.S8BNR1"/>
<comment type="subcellular location">
    <subcellularLocation>
        <location evidence="8">Nucleus</location>
    </subcellularLocation>
    <subcellularLocation>
        <location evidence="8">Chromosome</location>
        <location evidence="8">Telomere</location>
    </subcellularLocation>
</comment>
<comment type="caution">
    <text evidence="11">The sequence shown here is derived from an EMBL/GenBank/DDBJ whole genome shotgun (WGS) entry which is preliminary data.</text>
</comment>
<dbReference type="GO" id="GO:0031848">
    <property type="term" value="P:protection from non-homologous end joining at telomere"/>
    <property type="evidence" value="ECO:0007669"/>
    <property type="project" value="TreeGrafter"/>
</dbReference>
<comment type="function">
    <text evidence="8">Involved in the regulation of telomere length, clustering and has a specific role in telomere position effect (TPE).</text>
</comment>
<evidence type="ECO:0000256" key="3">
    <source>
        <dbReference type="ARBA" id="ARBA00022895"/>
    </source>
</evidence>
<keyword evidence="2 8" id="KW-0158">Chromosome</keyword>
<sequence>MADEEDEPASTQGGFLFKGLAFHLSNLCPMKSHFQSLLQVNGAKLCKTETGADAIISDHLKSQGNVPSAVSFTWIEACVKSGELVDIEPYRISALQSNSEAPKKTGKATSSSIRKQIAAAGPTPPIAGTRRAFTKEEDDLLLWWIEHAGLTGGNAVYKSLAEAFPTHSFQGWRERWVKKLRKYPEYAKGPFPPKDFDVTKVKGWHEGIHRPNDGSLSSPGGDPPVGTQDTPEMEEEIEDISSIMRSVHEEALKDRLPEILSKNNEEEINEIFEQIVEKFPEHTVAEYRKLFDEKVLPEHKKNEANEGRKKKKKQPTKPHTTEKKDQTVVNFEISMIEQKALFSKFDEIVLGDSKEEQLEICQAIADEFPGRSAEEFFGYFLSKMKPAVKHLKLKGKVRPEDLEEAVLSALNGDKLEEPTADGTDKGREQVAIPANPSPGSNKPDTRFERLATMTPSRKSLGLKVAAEGVDNSPKTKSISKSPGTKLTSAKTSPDIQINREAQIAAKGQVLVYSPKNQDNLRTPNKKSSQGSPGAYHTPSSTKPLTSSVISVRRNPPSASASPTPRAKVQVVADPSNDGVTPDPPTQGAQATFIASVHEHFNSLSQQQGSDAPASSPPALAVIRGVSPHLSAKPRLNSPMLTSPMPTSSTTYEESDPIPFQEPTKAAASSLRKTARLSSSGSGRPPKRRKAGPGDQRRLVVESTPESKLFPPPLPVISSSAFGSSPSTQPRFFNQEPSSPTQSFLVQKSARKLKGIAHTKRDSISSSQETKMPTIVSEHGDTTEDEADPMDLDSVTNRNLGMMNDHSPTILNRRSFTPSFSAESEDVEEPVYSDDDETVPNSLAPESPEEEEEDEEEESVRTIDQALDAISPLIDEMTKKYGLEAGCVGLVIERTTADRKLVELVLRQVVKHLDKNANLDNFVWPIKRGIWTEEDDKALEGDSDQDKIIYLAQKHGDSLILLRHQWLEAFRQ</sequence>
<dbReference type="InterPro" id="IPR038104">
    <property type="entry name" value="Rap1_C_sf"/>
</dbReference>
<dbReference type="InterPro" id="IPR015010">
    <property type="entry name" value="TERF2IP_Myb"/>
</dbReference>
<evidence type="ECO:0000256" key="6">
    <source>
        <dbReference type="ARBA" id="ARBA00023163"/>
    </source>
</evidence>
<proteinExistence type="inferred from homology"/>
<keyword evidence="3 8" id="KW-0779">Telomere</keyword>
<dbReference type="GO" id="GO:0070187">
    <property type="term" value="C:shelterin complex"/>
    <property type="evidence" value="ECO:0007669"/>
    <property type="project" value="TreeGrafter"/>
</dbReference>
<dbReference type="GO" id="GO:0010833">
    <property type="term" value="P:telomere maintenance via telomere lengthening"/>
    <property type="evidence" value="ECO:0007669"/>
    <property type="project" value="UniProtKB-UniRule"/>
</dbReference>
<keyword evidence="6" id="KW-0804">Transcription</keyword>
<dbReference type="InterPro" id="IPR039595">
    <property type="entry name" value="TE2IP/Rap1"/>
</dbReference>
<dbReference type="Pfam" id="PF11626">
    <property type="entry name" value="Rap1_C"/>
    <property type="match status" value="1"/>
</dbReference>
<feature type="compositionally biased region" description="Polar residues" evidence="9">
    <location>
        <begin position="716"/>
        <end position="741"/>
    </location>
</feature>
<feature type="compositionally biased region" description="Basic and acidic residues" evidence="9">
    <location>
        <begin position="298"/>
        <end position="307"/>
    </location>
</feature>
<evidence type="ECO:0000259" key="10">
    <source>
        <dbReference type="PROSITE" id="PS50172"/>
    </source>
</evidence>
<evidence type="ECO:0000256" key="9">
    <source>
        <dbReference type="SAM" id="MobiDB-lite"/>
    </source>
</evidence>
<feature type="compositionally biased region" description="Low complexity" evidence="9">
    <location>
        <begin position="552"/>
        <end position="566"/>
    </location>
</feature>
<reference evidence="11 12" key="1">
    <citation type="journal article" date="2013" name="PLoS Genet.">
        <title>Genomic mechanisms accounting for the adaptation to parasitism in nematode-trapping fungi.</title>
        <authorList>
            <person name="Meerupati T."/>
            <person name="Andersson K.M."/>
            <person name="Friman E."/>
            <person name="Kumar D."/>
            <person name="Tunlid A."/>
            <person name="Ahren D."/>
        </authorList>
    </citation>
    <scope>NUCLEOTIDE SEQUENCE [LARGE SCALE GENOMIC DNA]</scope>
    <source>
        <strain evidence="11 12">CBS 200.50</strain>
    </source>
</reference>
<accession>S8BNR1</accession>
<dbReference type="Pfam" id="PF16589">
    <property type="entry name" value="BRCT_2"/>
    <property type="match status" value="1"/>
</dbReference>
<dbReference type="Gene3D" id="3.40.50.10190">
    <property type="entry name" value="BRCT domain"/>
    <property type="match status" value="1"/>
</dbReference>
<gene>
    <name evidence="11" type="ORF">H072_5000</name>
</gene>
<protein>
    <recommendedName>
        <fullName evidence="8">DNA-binding protein RAP1</fullName>
    </recommendedName>
</protein>
<evidence type="ECO:0000256" key="1">
    <source>
        <dbReference type="ARBA" id="ARBA00010467"/>
    </source>
</evidence>
<dbReference type="PANTHER" id="PTHR16466">
    <property type="entry name" value="TELOMERE REPEAT-BINDING FACTOR 2-INTERACTING PROTEIN 1"/>
    <property type="match status" value="1"/>
</dbReference>
<feature type="compositionally biased region" description="Low complexity" evidence="9">
    <location>
        <begin position="604"/>
        <end position="618"/>
    </location>
</feature>
<dbReference type="InterPro" id="IPR021661">
    <property type="entry name" value="Rap1_C"/>
</dbReference>
<dbReference type="InterPro" id="IPR001357">
    <property type="entry name" value="BRCT_dom"/>
</dbReference>
<evidence type="ECO:0000256" key="8">
    <source>
        <dbReference type="RuleBase" id="RU367107"/>
    </source>
</evidence>
<dbReference type="PROSITE" id="PS50172">
    <property type="entry name" value="BRCT"/>
    <property type="match status" value="1"/>
</dbReference>
<dbReference type="Gene3D" id="1.10.10.60">
    <property type="entry name" value="Homeodomain-like"/>
    <property type="match status" value="1"/>
</dbReference>
<comment type="subunit">
    <text evidence="8">Homodimer.</text>
</comment>
<dbReference type="SUPFAM" id="SSF46689">
    <property type="entry name" value="Homeodomain-like"/>
    <property type="match status" value="1"/>
</dbReference>
<dbReference type="Gene3D" id="1.10.10.2170">
    <property type="match status" value="1"/>
</dbReference>
<reference evidence="12" key="2">
    <citation type="submission" date="2013-04" db="EMBL/GenBank/DDBJ databases">
        <title>Genomic mechanisms accounting for the adaptation to parasitism in nematode-trapping fungi.</title>
        <authorList>
            <person name="Ahren D.G."/>
        </authorList>
    </citation>
    <scope>NUCLEOTIDE SEQUENCE [LARGE SCALE GENOMIC DNA]</scope>
    <source>
        <strain evidence="12">CBS 200.50</strain>
    </source>
</reference>
<dbReference type="eggNOG" id="ENOG502S85C">
    <property type="taxonomic scope" value="Eukaryota"/>
</dbReference>
<dbReference type="OMA" id="WRERWVK"/>
<feature type="compositionally biased region" description="Acidic residues" evidence="9">
    <location>
        <begin position="822"/>
        <end position="837"/>
    </location>
</feature>
<feature type="compositionally biased region" description="Polar residues" evidence="9">
    <location>
        <begin position="472"/>
        <end position="495"/>
    </location>
</feature>
<evidence type="ECO:0000256" key="2">
    <source>
        <dbReference type="ARBA" id="ARBA00022454"/>
    </source>
</evidence>
<dbReference type="Pfam" id="PF08914">
    <property type="entry name" value="Myb_Rap1"/>
    <property type="match status" value="1"/>
</dbReference>
<dbReference type="PANTHER" id="PTHR16466:SF6">
    <property type="entry name" value="TELOMERIC REPEAT-BINDING FACTOR 2-INTERACTING PROTEIN 1"/>
    <property type="match status" value="1"/>
</dbReference>
<dbReference type="AlphaFoldDB" id="S8BNR1"/>
<evidence type="ECO:0000256" key="4">
    <source>
        <dbReference type="ARBA" id="ARBA00023015"/>
    </source>
</evidence>
<keyword evidence="5" id="KW-0010">Activator</keyword>
<feature type="region of interest" description="Disordered" evidence="9">
    <location>
        <begin position="298"/>
        <end position="325"/>
    </location>
</feature>
<evidence type="ECO:0000313" key="12">
    <source>
        <dbReference type="Proteomes" id="UP000015100"/>
    </source>
</evidence>
<feature type="region of interest" description="Disordered" evidence="9">
    <location>
        <begin position="818"/>
        <end position="859"/>
    </location>
</feature>
<feature type="compositionally biased region" description="Polar residues" evidence="9">
    <location>
        <begin position="514"/>
        <end position="549"/>
    </location>
</feature>
<comment type="similarity">
    <text evidence="1 8">Belongs to the RAP1 family.</text>
</comment>
<evidence type="ECO:0000256" key="7">
    <source>
        <dbReference type="ARBA" id="ARBA00023242"/>
    </source>
</evidence>
<dbReference type="GO" id="GO:0042162">
    <property type="term" value="F:telomeric DNA binding"/>
    <property type="evidence" value="ECO:0007669"/>
    <property type="project" value="TreeGrafter"/>
</dbReference>
<keyword evidence="4" id="KW-0805">Transcription regulation</keyword>
<dbReference type="EMBL" id="AQGS01000256">
    <property type="protein sequence ID" value="EPS41133.1"/>
    <property type="molecule type" value="Genomic_DNA"/>
</dbReference>
<feature type="compositionally biased region" description="Basic and acidic residues" evidence="9">
    <location>
        <begin position="413"/>
        <end position="428"/>
    </location>
</feature>
<dbReference type="OrthoDB" id="435460at2759"/>
<dbReference type="HOGENOM" id="CLU_305432_0_0_1"/>
<dbReference type="InterPro" id="IPR009057">
    <property type="entry name" value="Homeodomain-like_sf"/>
</dbReference>
<keyword evidence="7 8" id="KW-0539">Nucleus</keyword>
<evidence type="ECO:0000256" key="5">
    <source>
        <dbReference type="ARBA" id="ARBA00023159"/>
    </source>
</evidence>
<feature type="compositionally biased region" description="Acidic residues" evidence="9">
    <location>
        <begin position="846"/>
        <end position="857"/>
    </location>
</feature>
<organism evidence="11 12">
    <name type="scientific">Dactylellina haptotyla (strain CBS 200.50)</name>
    <name type="common">Nematode-trapping fungus</name>
    <name type="synonym">Monacrosporium haptotylum</name>
    <dbReference type="NCBI Taxonomy" id="1284197"/>
    <lineage>
        <taxon>Eukaryota</taxon>
        <taxon>Fungi</taxon>
        <taxon>Dikarya</taxon>
        <taxon>Ascomycota</taxon>
        <taxon>Pezizomycotina</taxon>
        <taxon>Orbiliomycetes</taxon>
        <taxon>Orbiliales</taxon>
        <taxon>Orbiliaceae</taxon>
        <taxon>Dactylellina</taxon>
    </lineage>
</organism>
<keyword evidence="12" id="KW-1185">Reference proteome</keyword>
<name>S8BNR1_DACHA</name>
<dbReference type="Proteomes" id="UP000015100">
    <property type="component" value="Unassembled WGS sequence"/>
</dbReference>
<evidence type="ECO:0000313" key="11">
    <source>
        <dbReference type="EMBL" id="EPS41133.1"/>
    </source>
</evidence>
<feature type="domain" description="BRCT" evidence="10">
    <location>
        <begin position="12"/>
        <end position="92"/>
    </location>
</feature>
<dbReference type="InterPro" id="IPR036420">
    <property type="entry name" value="BRCT_dom_sf"/>
</dbReference>
<dbReference type="CDD" id="cd11655">
    <property type="entry name" value="rap1_myb-like"/>
    <property type="match status" value="1"/>
</dbReference>
<feature type="region of interest" description="Disordered" evidence="9">
    <location>
        <begin position="207"/>
        <end position="232"/>
    </location>
</feature>